<reference evidence="2" key="1">
    <citation type="journal article" date="2015" name="Nature">
        <title>Complex archaea that bridge the gap between prokaryotes and eukaryotes.</title>
        <authorList>
            <person name="Spang A."/>
            <person name="Saw J.H."/>
            <person name="Jorgensen S.L."/>
            <person name="Zaremba-Niedzwiedzka K."/>
            <person name="Martijn J."/>
            <person name="Lind A.E."/>
            <person name="van Eijk R."/>
            <person name="Schleper C."/>
            <person name="Guy L."/>
            <person name="Ettema T.J."/>
        </authorList>
    </citation>
    <scope>NUCLEOTIDE SEQUENCE</scope>
</reference>
<proteinExistence type="predicted"/>
<accession>A0A0F9MZV9</accession>
<feature type="coiled-coil region" evidence="1">
    <location>
        <begin position="40"/>
        <end position="90"/>
    </location>
</feature>
<keyword evidence="1" id="KW-0175">Coiled coil</keyword>
<protein>
    <submittedName>
        <fullName evidence="2">Uncharacterized protein</fullName>
    </submittedName>
</protein>
<organism evidence="2">
    <name type="scientific">marine sediment metagenome</name>
    <dbReference type="NCBI Taxonomy" id="412755"/>
    <lineage>
        <taxon>unclassified sequences</taxon>
        <taxon>metagenomes</taxon>
        <taxon>ecological metagenomes</taxon>
    </lineage>
</organism>
<comment type="caution">
    <text evidence="2">The sequence shown here is derived from an EMBL/GenBank/DDBJ whole genome shotgun (WGS) entry which is preliminary data.</text>
</comment>
<sequence length="116" mass="14304">MGIMDKFRDFLSEEKEEKELIDDDVTTDNFLKSLRRQRRVQLEQVEKEKLINTIKDHERDMTRRNIFGFKDNLEKKKKLLQTKKKILESKILQQKQFMFEKQRTPKKTEYKSIFFK</sequence>
<evidence type="ECO:0000313" key="2">
    <source>
        <dbReference type="EMBL" id="KKN05002.1"/>
    </source>
</evidence>
<dbReference type="AlphaFoldDB" id="A0A0F9MZV9"/>
<gene>
    <name evidence="2" type="ORF">LCGC14_1091700</name>
</gene>
<evidence type="ECO:0000256" key="1">
    <source>
        <dbReference type="SAM" id="Coils"/>
    </source>
</evidence>
<dbReference type="EMBL" id="LAZR01004854">
    <property type="protein sequence ID" value="KKN05002.1"/>
    <property type="molecule type" value="Genomic_DNA"/>
</dbReference>
<name>A0A0F9MZV9_9ZZZZ</name>